<comment type="function">
    <text evidence="10">Probably part of an ABC transporter complex. Responsible for energy coupling to the transport system.</text>
</comment>
<dbReference type="PATRIC" id="fig|546269.5.peg.1628"/>
<reference evidence="14" key="1">
    <citation type="submission" date="2010-12" db="EMBL/GenBank/DDBJ databases">
        <title>The genome sequence of Filifactor alocis strain ATCC 35896.</title>
        <authorList>
            <consortium name="The Broad Institute Genome Sequencing Platform"/>
            <person name="Ward D."/>
            <person name="Earl A."/>
            <person name="Feldgarden M."/>
            <person name="Young S.K."/>
            <person name="Gargeya S."/>
            <person name="Zeng Q."/>
            <person name="Alvarado L."/>
            <person name="Berlin A."/>
            <person name="Bochicchio J."/>
            <person name="Chapman S.B."/>
            <person name="Chen Z."/>
            <person name="Freedman E."/>
            <person name="Gellesch M."/>
            <person name="Goldberg J."/>
            <person name="Griggs A."/>
            <person name="Gujja S."/>
            <person name="Heilman E."/>
            <person name="Heiman D."/>
            <person name="Howarth C."/>
            <person name="Mehta T."/>
            <person name="Neiman D."/>
            <person name="Pearson M."/>
            <person name="Roberts A."/>
            <person name="Saif S."/>
            <person name="Shea T."/>
            <person name="Shenoy N."/>
            <person name="Sisk P."/>
            <person name="Stolte C."/>
            <person name="Sykes S."/>
            <person name="White J."/>
            <person name="Yandava C."/>
            <person name="Izard J."/>
            <person name="Blanton J.M."/>
            <person name="Baranova O.V."/>
            <person name="Tanner A.C."/>
            <person name="Dewhirst F.E."/>
            <person name="Haas B."/>
            <person name="Nusbaum C."/>
            <person name="Birren B."/>
        </authorList>
    </citation>
    <scope>NUCLEOTIDE SEQUENCE [LARGE SCALE GENOMIC DNA]</scope>
    <source>
        <strain evidence="14">ATCC 35896 / D40 B5</strain>
    </source>
</reference>
<dbReference type="InterPro" id="IPR027417">
    <property type="entry name" value="P-loop_NTPase"/>
</dbReference>
<feature type="domain" description="ABC transporter" evidence="12">
    <location>
        <begin position="2"/>
        <end position="241"/>
    </location>
</feature>
<evidence type="ECO:0000256" key="3">
    <source>
        <dbReference type="ARBA" id="ARBA00022448"/>
    </source>
</evidence>
<keyword evidence="11" id="KW-0175">Coiled coil</keyword>
<accession>D6GQX2</accession>
<keyword evidence="3" id="KW-0813">Transport</keyword>
<dbReference type="GO" id="GO:0042626">
    <property type="term" value="F:ATPase-coupled transmembrane transporter activity"/>
    <property type="evidence" value="ECO:0007669"/>
    <property type="project" value="TreeGrafter"/>
</dbReference>
<dbReference type="Proteomes" id="UP000007468">
    <property type="component" value="Chromosome"/>
</dbReference>
<evidence type="ECO:0000256" key="8">
    <source>
        <dbReference type="ARBA" id="ARBA00022967"/>
    </source>
</evidence>
<dbReference type="SUPFAM" id="SSF52540">
    <property type="entry name" value="P-loop containing nucleoside triphosphate hydrolases"/>
    <property type="match status" value="2"/>
</dbReference>
<gene>
    <name evidence="13" type="ordered locus">HMPREF0389_01099</name>
</gene>
<dbReference type="InterPro" id="IPR017871">
    <property type="entry name" value="ABC_transporter-like_CS"/>
</dbReference>
<evidence type="ECO:0000256" key="9">
    <source>
        <dbReference type="ARBA" id="ARBA00023136"/>
    </source>
</evidence>
<protein>
    <submittedName>
        <fullName evidence="13">ABC transporter, ATP-binding protein</fullName>
    </submittedName>
</protein>
<proteinExistence type="inferred from homology"/>
<organism evidence="13 14">
    <name type="scientific">Filifactor alocis (strain ATCC 35896 / CCUG 47790 / D40 B5)</name>
    <name type="common">Fusobacterium alocis</name>
    <dbReference type="NCBI Taxonomy" id="546269"/>
    <lineage>
        <taxon>Bacteria</taxon>
        <taxon>Bacillati</taxon>
        <taxon>Bacillota</taxon>
        <taxon>Clostridia</taxon>
        <taxon>Peptostreptococcales</taxon>
        <taxon>Filifactoraceae</taxon>
        <taxon>Filifactor</taxon>
    </lineage>
</organism>
<evidence type="ECO:0000256" key="5">
    <source>
        <dbReference type="ARBA" id="ARBA00022737"/>
    </source>
</evidence>
<dbReference type="InterPro" id="IPR003439">
    <property type="entry name" value="ABC_transporter-like_ATP-bd"/>
</dbReference>
<evidence type="ECO:0000256" key="11">
    <source>
        <dbReference type="SAM" id="Coils"/>
    </source>
</evidence>
<dbReference type="Gene3D" id="3.40.50.300">
    <property type="entry name" value="P-loop containing nucleotide triphosphate hydrolases"/>
    <property type="match status" value="2"/>
</dbReference>
<comment type="similarity">
    <text evidence="2">Belongs to the ABC transporter superfamily.</text>
</comment>
<feature type="domain" description="ABC transporter" evidence="12">
    <location>
        <begin position="263"/>
        <end position="484"/>
    </location>
</feature>
<evidence type="ECO:0000313" key="13">
    <source>
        <dbReference type="EMBL" id="EFE29175.1"/>
    </source>
</evidence>
<evidence type="ECO:0000256" key="10">
    <source>
        <dbReference type="ARBA" id="ARBA00025157"/>
    </source>
</evidence>
<keyword evidence="5" id="KW-0677">Repeat</keyword>
<dbReference type="InterPro" id="IPR003593">
    <property type="entry name" value="AAA+_ATPase"/>
</dbReference>
<dbReference type="GO" id="GO:0005524">
    <property type="term" value="F:ATP binding"/>
    <property type="evidence" value="ECO:0007669"/>
    <property type="project" value="UniProtKB-KW"/>
</dbReference>
<dbReference type="InterPro" id="IPR050095">
    <property type="entry name" value="ECF_ABC_transporter_ATP-bd"/>
</dbReference>
<evidence type="ECO:0000259" key="12">
    <source>
        <dbReference type="PROSITE" id="PS50893"/>
    </source>
</evidence>
<dbReference type="PROSITE" id="PS00211">
    <property type="entry name" value="ABC_TRANSPORTER_1"/>
    <property type="match status" value="2"/>
</dbReference>
<feature type="coiled-coil region" evidence="11">
    <location>
        <begin position="105"/>
        <end position="135"/>
    </location>
</feature>
<dbReference type="CDD" id="cd03225">
    <property type="entry name" value="ABC_cobalt_CbiO_domain1"/>
    <property type="match status" value="1"/>
</dbReference>
<dbReference type="EMBL" id="CP002390">
    <property type="protein sequence ID" value="EFE29175.1"/>
    <property type="molecule type" value="Genomic_DNA"/>
</dbReference>
<dbReference type="KEGG" id="faa:HMPREF0389_01099"/>
<evidence type="ECO:0000256" key="1">
    <source>
        <dbReference type="ARBA" id="ARBA00004202"/>
    </source>
</evidence>
<dbReference type="PROSITE" id="PS50893">
    <property type="entry name" value="ABC_TRANSPORTER_2"/>
    <property type="match status" value="2"/>
</dbReference>
<evidence type="ECO:0000256" key="7">
    <source>
        <dbReference type="ARBA" id="ARBA00022840"/>
    </source>
</evidence>
<keyword evidence="4" id="KW-1003">Cell membrane</keyword>
<dbReference type="STRING" id="546269.HMPREF0389_01099"/>
<name>D6GQX2_FILAD</name>
<sequence length="485" mass="54174">MIEFIKLSFAYKDMEKASLRELHLNIPKGQCVLLCGASGCGKTTVTRLVNGLIPHFFEGKLSGKVTVKGMNVAETEISTLSDSVGTVFQNPRTQFFNTDTDSEIVFGLENRMLDMEELKQQLERVVKDLHIEKLKGCSIFELSGGEKQKIAFASVYATNPDIFVLDEPSSNLDFHSVLELKKLIEKIRQQGKTIIIAEHRLWYLTDVADRVILMQNGQIFKDMSMQDFCRLSVGQIQNMGLRCRNLSEIETNVNDKKISEHILELKDIHVKYGKKSILQNISFTASGGEIIAITGENGTGKTTLARTICGLIKQKSGNILVGGRNLSAKSRIKKSYMVMQDVGHQLFTDCVETECTLGTKTTSEPVIDETLSMLSLSEFKNRHPLSLSGGQKQRLAVAISLLCDKEILIFDEPTSGLDLKSMREVGMMIEKLSEQEKILLVITHDIEFIKIICSRVLLLSDGKIIADLRGEEKKNIEKYILTGGD</sequence>
<dbReference type="OrthoDB" id="501320at2"/>
<dbReference type="Pfam" id="PF00005">
    <property type="entry name" value="ABC_tran"/>
    <property type="match status" value="2"/>
</dbReference>
<evidence type="ECO:0000313" key="14">
    <source>
        <dbReference type="Proteomes" id="UP000007468"/>
    </source>
</evidence>
<dbReference type="AlphaFoldDB" id="D6GQX2"/>
<dbReference type="SMART" id="SM00382">
    <property type="entry name" value="AAA"/>
    <property type="match status" value="2"/>
</dbReference>
<keyword evidence="14" id="KW-1185">Reference proteome</keyword>
<dbReference type="GO" id="GO:0043190">
    <property type="term" value="C:ATP-binding cassette (ABC) transporter complex"/>
    <property type="evidence" value="ECO:0007669"/>
    <property type="project" value="TreeGrafter"/>
</dbReference>
<keyword evidence="6" id="KW-0547">Nucleotide-binding</keyword>
<dbReference type="eggNOG" id="COG1129">
    <property type="taxonomic scope" value="Bacteria"/>
</dbReference>
<dbReference type="PANTHER" id="PTHR43553:SF23">
    <property type="entry name" value="ABC TRANSPORTER ATP-BINDING COMPONENT"/>
    <property type="match status" value="1"/>
</dbReference>
<dbReference type="PANTHER" id="PTHR43553">
    <property type="entry name" value="HEAVY METAL TRANSPORTER"/>
    <property type="match status" value="1"/>
</dbReference>
<comment type="subcellular location">
    <subcellularLocation>
        <location evidence="1">Cell membrane</location>
        <topology evidence="1">Peripheral membrane protein</topology>
    </subcellularLocation>
</comment>
<evidence type="ECO:0000256" key="4">
    <source>
        <dbReference type="ARBA" id="ARBA00022475"/>
    </source>
</evidence>
<keyword evidence="7 13" id="KW-0067">ATP-binding</keyword>
<evidence type="ECO:0000256" key="6">
    <source>
        <dbReference type="ARBA" id="ARBA00022741"/>
    </source>
</evidence>
<dbReference type="CDD" id="cd03226">
    <property type="entry name" value="ABC_cobalt_CbiO_domain2"/>
    <property type="match status" value="1"/>
</dbReference>
<keyword evidence="8" id="KW-1278">Translocase</keyword>
<dbReference type="RefSeq" id="WP_014263082.1">
    <property type="nucleotide sequence ID" value="NC_016630.1"/>
</dbReference>
<dbReference type="GO" id="GO:0016887">
    <property type="term" value="F:ATP hydrolysis activity"/>
    <property type="evidence" value="ECO:0007669"/>
    <property type="project" value="InterPro"/>
</dbReference>
<evidence type="ECO:0000256" key="2">
    <source>
        <dbReference type="ARBA" id="ARBA00005417"/>
    </source>
</evidence>
<dbReference type="FunFam" id="3.40.50.300:FF:000224">
    <property type="entry name" value="Energy-coupling factor transporter ATP-binding protein EcfA"/>
    <property type="match status" value="1"/>
</dbReference>
<dbReference type="InterPro" id="IPR015856">
    <property type="entry name" value="ABC_transpr_CbiO/EcfA_su"/>
</dbReference>
<keyword evidence="9" id="KW-0472">Membrane</keyword>